<evidence type="ECO:0000313" key="3">
    <source>
        <dbReference type="Proteomes" id="UP000194546"/>
    </source>
</evidence>
<evidence type="ECO:0000256" key="1">
    <source>
        <dbReference type="SAM" id="MobiDB-lite"/>
    </source>
</evidence>
<sequence>MARSAEQTEKPSLAVHPTGRERGLRIVWSTSRATRGPQAAGGIEPCPRP</sequence>
<protein>
    <submittedName>
        <fullName evidence="2">Uncharacterized protein</fullName>
    </submittedName>
</protein>
<evidence type="ECO:0000313" key="2">
    <source>
        <dbReference type="EMBL" id="OTP76728.1"/>
    </source>
</evidence>
<dbReference type="EMBL" id="NBTY01000055">
    <property type="protein sequence ID" value="OTP76728.1"/>
    <property type="molecule type" value="Genomic_DNA"/>
</dbReference>
<accession>A0A242MZ66</accession>
<reference evidence="2 3" key="1">
    <citation type="submission" date="2017-03" db="EMBL/GenBank/DDBJ databases">
        <title>Genome analysis of strain PAMC 26510.</title>
        <authorList>
            <person name="Oh H.-M."/>
            <person name="Yang J.-A."/>
        </authorList>
    </citation>
    <scope>NUCLEOTIDE SEQUENCE [LARGE SCALE GENOMIC DNA]</scope>
    <source>
        <strain evidence="2 3">PAMC 26510</strain>
    </source>
</reference>
<comment type="caution">
    <text evidence="2">The sequence shown here is derived from an EMBL/GenBank/DDBJ whole genome shotgun (WGS) entry which is preliminary data.</text>
</comment>
<dbReference type="Proteomes" id="UP000194546">
    <property type="component" value="Unassembled WGS sequence"/>
</dbReference>
<dbReference type="AlphaFoldDB" id="A0A242MZ66"/>
<name>A0A242MZ66_CABSO</name>
<proteinExistence type="predicted"/>
<organism evidence="2 3">
    <name type="scientific">Caballeronia sordidicola</name>
    <name type="common">Burkholderia sordidicola</name>
    <dbReference type="NCBI Taxonomy" id="196367"/>
    <lineage>
        <taxon>Bacteria</taxon>
        <taxon>Pseudomonadati</taxon>
        <taxon>Pseudomonadota</taxon>
        <taxon>Betaproteobacteria</taxon>
        <taxon>Burkholderiales</taxon>
        <taxon>Burkholderiaceae</taxon>
        <taxon>Caballeronia</taxon>
    </lineage>
</organism>
<feature type="region of interest" description="Disordered" evidence="1">
    <location>
        <begin position="1"/>
        <end position="49"/>
    </location>
</feature>
<gene>
    <name evidence="2" type="ORF">PAMC26510_10015</name>
</gene>